<feature type="signal peptide" evidence="1">
    <location>
        <begin position="1"/>
        <end position="31"/>
    </location>
</feature>
<evidence type="ECO:0000259" key="2">
    <source>
        <dbReference type="Pfam" id="PF03258"/>
    </source>
</evidence>
<dbReference type="EMBL" id="CAJHNJ030000478">
    <property type="protein sequence ID" value="CAG9138011.1"/>
    <property type="molecule type" value="Genomic_DNA"/>
</dbReference>
<name>A0A8S4GDT8_PLUXY</name>
<accession>A0A8S4GDT8</accession>
<keyword evidence="5" id="KW-1185">Reference proteome</keyword>
<organism evidence="4 5">
    <name type="scientific">Plutella xylostella</name>
    <name type="common">Diamondback moth</name>
    <name type="synonym">Plutella maculipennis</name>
    <dbReference type="NCBI Taxonomy" id="51655"/>
    <lineage>
        <taxon>Eukaryota</taxon>
        <taxon>Metazoa</taxon>
        <taxon>Ecdysozoa</taxon>
        <taxon>Arthropoda</taxon>
        <taxon>Hexapoda</taxon>
        <taxon>Insecta</taxon>
        <taxon>Pterygota</taxon>
        <taxon>Neoptera</taxon>
        <taxon>Endopterygota</taxon>
        <taxon>Lepidoptera</taxon>
        <taxon>Glossata</taxon>
        <taxon>Ditrysia</taxon>
        <taxon>Yponomeutoidea</taxon>
        <taxon>Plutellidae</taxon>
        <taxon>Plutella</taxon>
    </lineage>
</organism>
<dbReference type="InterPro" id="IPR004941">
    <property type="entry name" value="FP_N"/>
</dbReference>
<evidence type="ECO:0000313" key="5">
    <source>
        <dbReference type="Proteomes" id="UP000653454"/>
    </source>
</evidence>
<feature type="domain" description="FP protein N-terminal" evidence="2">
    <location>
        <begin position="38"/>
        <end position="106"/>
    </location>
</feature>
<feature type="domain" description="FP protein C-terminal" evidence="3">
    <location>
        <begin position="132"/>
        <end position="182"/>
    </location>
</feature>
<evidence type="ECO:0000256" key="1">
    <source>
        <dbReference type="SAM" id="SignalP"/>
    </source>
</evidence>
<feature type="chain" id="PRO_5035716501" evidence="1">
    <location>
        <begin position="32"/>
        <end position="185"/>
    </location>
</feature>
<protein>
    <submittedName>
        <fullName evidence="4">(diamondback moth) hypothetical protein</fullName>
    </submittedName>
</protein>
<dbReference type="Pfam" id="PF25298">
    <property type="entry name" value="Baculo_FP_2nd"/>
    <property type="match status" value="1"/>
</dbReference>
<dbReference type="AlphaFoldDB" id="A0A8S4GDT8"/>
<dbReference type="InterPro" id="IPR057251">
    <property type="entry name" value="FP_C"/>
</dbReference>
<comment type="caution">
    <text evidence="4">The sequence shown here is derived from an EMBL/GenBank/DDBJ whole genome shotgun (WGS) entry which is preliminary data.</text>
</comment>
<keyword evidence="1" id="KW-0732">Signal</keyword>
<evidence type="ECO:0000313" key="4">
    <source>
        <dbReference type="EMBL" id="CAG9138011.1"/>
    </source>
</evidence>
<dbReference type="Pfam" id="PF03258">
    <property type="entry name" value="Baculo_FP"/>
    <property type="match status" value="1"/>
</dbReference>
<proteinExistence type="predicted"/>
<reference evidence="4" key="1">
    <citation type="submission" date="2020-11" db="EMBL/GenBank/DDBJ databases">
        <authorList>
            <person name="Whiteford S."/>
        </authorList>
    </citation>
    <scope>NUCLEOTIDE SEQUENCE</scope>
</reference>
<gene>
    <name evidence="4" type="ORF">PLXY2_LOCUS16261</name>
</gene>
<sequence length="185" mass="21239">MIGVSSRFLSGTILAVFLMSQWIALEQRVQAIEQKDKNKNIEIVGVVLKENENIKETIGKIAMQLGVDIKDVESAWRVGRAVPGRRPPPIVVRLRQEAARDFWMGKRGLLRTNKVLFPEEPDTPIYVNEDLTRYNRELLWNTKQSLRGIFKYIWVKKGRILCKKGDDSKTIHITTRADLEALAKP</sequence>
<dbReference type="Proteomes" id="UP000653454">
    <property type="component" value="Unassembled WGS sequence"/>
</dbReference>
<evidence type="ECO:0000259" key="3">
    <source>
        <dbReference type="Pfam" id="PF25298"/>
    </source>
</evidence>